<evidence type="ECO:0000256" key="6">
    <source>
        <dbReference type="ARBA" id="ARBA00024898"/>
    </source>
</evidence>
<keyword evidence="4" id="KW-0963">Cytoplasm</keyword>
<comment type="caution">
    <text evidence="9">The sequence shown here is derived from an EMBL/GenBank/DDBJ whole genome shotgun (WGS) entry which is preliminary data.</text>
</comment>
<dbReference type="GO" id="GO:0005737">
    <property type="term" value="C:cytoplasm"/>
    <property type="evidence" value="ECO:0007669"/>
    <property type="project" value="UniProtKB-SubCell"/>
</dbReference>
<gene>
    <name evidence="9" type="ORF">CTAYLR_005419</name>
</gene>
<dbReference type="InterPro" id="IPR026157">
    <property type="entry name" value="LZTFL1"/>
</dbReference>
<keyword evidence="5 8" id="KW-0175">Coiled coil</keyword>
<sequence length="260" mass="29923">MLSTLDADQQREMVKYMRFFSDKREETLASIAGDFEDAADDLRTPPFSMEDVRTTLDRLQVCVKDGVRQDLKRMLSMNVLVLKQLLEESKFDVSTIENEALILEAEKIRLEAPIAEPKSFQKSVLRSLKDEQRDLVNAKQVLEDSNKTLQQRFSQLQQQLAAVLRENSQVRGENTQLKAQLDLKAQIAQSKDETDIATLRRTLSQTRDELAQANENLDAKVDTSRQFLQLKKILNDKNTQLLALRRRLANYEPDTLVPEE</sequence>
<reference evidence="9" key="1">
    <citation type="submission" date="2023-01" db="EMBL/GenBank/DDBJ databases">
        <title>Metagenome sequencing of chrysophaentin producing Chrysophaeum taylorii.</title>
        <authorList>
            <person name="Davison J."/>
            <person name="Bewley C."/>
        </authorList>
    </citation>
    <scope>NUCLEOTIDE SEQUENCE</scope>
    <source>
        <strain evidence="9">NIES-1699</strain>
    </source>
</reference>
<evidence type="ECO:0000256" key="8">
    <source>
        <dbReference type="SAM" id="Coils"/>
    </source>
</evidence>
<comment type="subcellular location">
    <subcellularLocation>
        <location evidence="1">Cytoplasm</location>
    </subcellularLocation>
</comment>
<dbReference type="Proteomes" id="UP001230188">
    <property type="component" value="Unassembled WGS sequence"/>
</dbReference>
<evidence type="ECO:0000256" key="7">
    <source>
        <dbReference type="ARBA" id="ARBA00026004"/>
    </source>
</evidence>
<evidence type="ECO:0000256" key="5">
    <source>
        <dbReference type="ARBA" id="ARBA00023054"/>
    </source>
</evidence>
<dbReference type="PANTHER" id="PTHR21635:SF0">
    <property type="entry name" value="LEUCINE ZIPPER TRANSCRIPTION FACTOR-LIKE PROTEIN 1"/>
    <property type="match status" value="1"/>
</dbReference>
<accession>A0AAD7XHL1</accession>
<keyword evidence="10" id="KW-1185">Reference proteome</keyword>
<organism evidence="9 10">
    <name type="scientific">Chrysophaeum taylorii</name>
    <dbReference type="NCBI Taxonomy" id="2483200"/>
    <lineage>
        <taxon>Eukaryota</taxon>
        <taxon>Sar</taxon>
        <taxon>Stramenopiles</taxon>
        <taxon>Ochrophyta</taxon>
        <taxon>Pelagophyceae</taxon>
        <taxon>Pelagomonadales</taxon>
        <taxon>Pelagomonadaceae</taxon>
        <taxon>Chrysophaeum</taxon>
    </lineage>
</organism>
<name>A0AAD7XHL1_9STRA</name>
<evidence type="ECO:0000256" key="1">
    <source>
        <dbReference type="ARBA" id="ARBA00004496"/>
    </source>
</evidence>
<evidence type="ECO:0000256" key="2">
    <source>
        <dbReference type="ARBA" id="ARBA00008868"/>
    </source>
</evidence>
<comment type="subunit">
    <text evidence="7">Self-associates. Interacts with BBS9; the interaction mediates the association of LZTL1 with the BBsome complex and regulates BBSome ciliary trafficking.</text>
</comment>
<dbReference type="GO" id="GO:1903565">
    <property type="term" value="P:negative regulation of protein localization to cilium"/>
    <property type="evidence" value="ECO:0007669"/>
    <property type="project" value="TreeGrafter"/>
</dbReference>
<feature type="coiled-coil region" evidence="8">
    <location>
        <begin position="125"/>
        <end position="223"/>
    </location>
</feature>
<dbReference type="EMBL" id="JAQMWT010000551">
    <property type="protein sequence ID" value="KAJ8599668.1"/>
    <property type="molecule type" value="Genomic_DNA"/>
</dbReference>
<comment type="function">
    <text evidence="6">Regulates ciliary localization of the BBSome complex. Together with the BBSome complex, controls SMO ciliary trafficking and contributes to the sonic hedgehog (SHH) pathway regulation. May play a role in neurite outgrowth. May have tumor suppressor function.</text>
</comment>
<dbReference type="PANTHER" id="PTHR21635">
    <property type="entry name" value="LEUCINE ZIPPER TRANSCRIPTION FACTOR LIKE"/>
    <property type="match status" value="1"/>
</dbReference>
<dbReference type="AlphaFoldDB" id="A0AAD7XHL1"/>
<evidence type="ECO:0000256" key="3">
    <source>
        <dbReference type="ARBA" id="ARBA00018920"/>
    </source>
</evidence>
<evidence type="ECO:0000313" key="10">
    <source>
        <dbReference type="Proteomes" id="UP001230188"/>
    </source>
</evidence>
<evidence type="ECO:0000313" key="9">
    <source>
        <dbReference type="EMBL" id="KAJ8599668.1"/>
    </source>
</evidence>
<protein>
    <recommendedName>
        <fullName evidence="3">Leucine zipper transcription factor-like protein 1</fullName>
    </recommendedName>
</protein>
<comment type="similarity">
    <text evidence="2">Belongs to the LZTFL1 family.</text>
</comment>
<proteinExistence type="inferred from homology"/>
<evidence type="ECO:0000256" key="4">
    <source>
        <dbReference type="ARBA" id="ARBA00022490"/>
    </source>
</evidence>